<dbReference type="EMBL" id="JASAVS010000001">
    <property type="protein sequence ID" value="MDP8084576.1"/>
    <property type="molecule type" value="Genomic_DNA"/>
</dbReference>
<protein>
    <submittedName>
        <fullName evidence="2">Uncharacterized protein</fullName>
    </submittedName>
</protein>
<feature type="transmembrane region" description="Helical" evidence="1">
    <location>
        <begin position="43"/>
        <end position="66"/>
    </location>
</feature>
<comment type="caution">
    <text evidence="2">The sequence shown here is derived from an EMBL/GenBank/DDBJ whole genome shotgun (WGS) entry which is preliminary data.</text>
</comment>
<evidence type="ECO:0000256" key="1">
    <source>
        <dbReference type="SAM" id="Phobius"/>
    </source>
</evidence>
<proteinExistence type="predicted"/>
<keyword evidence="1" id="KW-1133">Transmembrane helix</keyword>
<dbReference type="Proteomes" id="UP001224812">
    <property type="component" value="Unassembled WGS sequence"/>
</dbReference>
<reference evidence="2 3" key="1">
    <citation type="journal article" date="2023" name="Front. Microbiol.">
        <title>Phylogeography and host specificity of Pasteurellaceae pathogenic to sea-farmed fish in the north-east Atlantic.</title>
        <authorList>
            <person name="Gulla S."/>
            <person name="Colquhoun D.J."/>
            <person name="Olsen A.B."/>
            <person name="Spilsberg B."/>
            <person name="Lagesen K."/>
            <person name="Aakesson C.P."/>
            <person name="Strom S."/>
            <person name="Manji F."/>
            <person name="Birkbeck T.H."/>
            <person name="Nilsen H.K."/>
        </authorList>
    </citation>
    <scope>NUCLEOTIDE SEQUENCE [LARGE SCALE GENOMIC DNA]</scope>
    <source>
        <strain evidence="2 3">VIO11850</strain>
    </source>
</reference>
<feature type="transmembrane region" description="Helical" evidence="1">
    <location>
        <begin position="21"/>
        <end position="37"/>
    </location>
</feature>
<name>A0ABT9JIC4_9PAST</name>
<organism evidence="2 3">
    <name type="scientific">Phocoenobacter skyensis</name>
    <dbReference type="NCBI Taxonomy" id="97481"/>
    <lineage>
        <taxon>Bacteria</taxon>
        <taxon>Pseudomonadati</taxon>
        <taxon>Pseudomonadota</taxon>
        <taxon>Gammaproteobacteria</taxon>
        <taxon>Pasteurellales</taxon>
        <taxon>Pasteurellaceae</taxon>
        <taxon>Phocoenobacter</taxon>
    </lineage>
</organism>
<dbReference type="RefSeq" id="WP_306383700.1">
    <property type="nucleotide sequence ID" value="NZ_JASAVR010000001.1"/>
</dbReference>
<sequence length="375" mass="42572">MAFASIMFENKNTGAVKEAPVGFSWTTLFFWFFPALFRGDFKYTIIMFVLAIFTAGISILIFPFIYNKLYIKDLMAAGYKAISVAKAELEFIESKLGFEIPKKDKQNDQLESFSVSSVAKTNNICETFNDQNIKKHTKGSKKAANSKVKDWITTIISLIIIGVVVKSCASNKNDKTVSESAQQKQEINLEDKIKKVNLSPYDKKSYPKLFKKYKKRIKDIEIHRKKAALKAAMSEKCDNVVISELSSKSTLKNLRYFVDCENGERFELAEKDLKDVSDDGIVKTAPKANSETEYDTLETWRACKEMIQAEASPSEVLTFHEVLGTATRVNKNTGNYEIYTDFESKNAFGVEYGFSARCIFGKDGSGRMNFWRRND</sequence>
<gene>
    <name evidence="2" type="ORF">QJT92_01335</name>
</gene>
<keyword evidence="3" id="KW-1185">Reference proteome</keyword>
<keyword evidence="1" id="KW-0812">Transmembrane</keyword>
<keyword evidence="1" id="KW-0472">Membrane</keyword>
<accession>A0ABT9JIC4</accession>
<evidence type="ECO:0000313" key="2">
    <source>
        <dbReference type="EMBL" id="MDP8084576.1"/>
    </source>
</evidence>
<evidence type="ECO:0000313" key="3">
    <source>
        <dbReference type="Proteomes" id="UP001224812"/>
    </source>
</evidence>